<accession>F8DY70</accession>
<dbReference type="STRING" id="662755.CRES_0449"/>
<gene>
    <name evidence="1" type="ordered locus">CRES_0449</name>
</gene>
<protein>
    <submittedName>
        <fullName evidence="1">Uncharacterized protein</fullName>
    </submittedName>
</protein>
<dbReference type="AlphaFoldDB" id="F8DY70"/>
<name>F8DY70_CORRG</name>
<keyword evidence="2" id="KW-1185">Reference proteome</keyword>
<evidence type="ECO:0000313" key="1">
    <source>
        <dbReference type="EMBL" id="AEI08812.1"/>
    </source>
</evidence>
<dbReference type="RefSeq" id="WP_013887837.1">
    <property type="nucleotide sequence ID" value="NC_015673.1"/>
</dbReference>
<evidence type="ECO:0000313" key="2">
    <source>
        <dbReference type="Proteomes" id="UP000000492"/>
    </source>
</evidence>
<dbReference type="EMBL" id="CP002857">
    <property type="protein sequence ID" value="AEI08812.1"/>
    <property type="molecule type" value="Genomic_DNA"/>
</dbReference>
<proteinExistence type="predicted"/>
<reference evidence="1 2" key="1">
    <citation type="journal article" date="2012" name="BMC Genomics">
        <title>Complete genome sequence, lifestyle, and multi-drug resistance of the human pathogen Corynebacterium resistens DSM 45100 isolated from blood samples of a leukemia patient.</title>
        <authorList>
            <person name="Schroder J."/>
            <person name="Maus I."/>
            <person name="Meyer K."/>
            <person name="Wordemann S."/>
            <person name="Blom J."/>
            <person name="Jaenicke S."/>
            <person name="Schneider J."/>
            <person name="Trost E."/>
            <person name="Tauch A."/>
        </authorList>
    </citation>
    <scope>NUCLEOTIDE SEQUENCE [LARGE SCALE GENOMIC DNA]</scope>
    <source>
        <strain evidence="2">DSM 45100 / JCM 12819 / CCUG 50093 / GTC 2026 / SICGH 158</strain>
    </source>
</reference>
<sequence length="53" mass="5718">MTKAITYAALGVLLPLTPAITDPPTHESNAVAPFGITDWLSCSKKPHLPWCNK</sequence>
<dbReference type="KEGG" id="crd:CRES_0449"/>
<organism evidence="1 2">
    <name type="scientific">Corynebacterium resistens (strain DSM 45100 / JCM 12819 / GTC 2026 / SICGH 158)</name>
    <dbReference type="NCBI Taxonomy" id="662755"/>
    <lineage>
        <taxon>Bacteria</taxon>
        <taxon>Bacillati</taxon>
        <taxon>Actinomycetota</taxon>
        <taxon>Actinomycetes</taxon>
        <taxon>Mycobacteriales</taxon>
        <taxon>Corynebacteriaceae</taxon>
        <taxon>Corynebacterium</taxon>
    </lineage>
</organism>
<dbReference type="HOGENOM" id="CLU_3060644_0_0_11"/>
<dbReference type="Proteomes" id="UP000000492">
    <property type="component" value="Chromosome"/>
</dbReference>